<dbReference type="Gene3D" id="3.40.1090.10">
    <property type="entry name" value="Cytosolic phospholipase A2 catalytic domain"/>
    <property type="match status" value="1"/>
</dbReference>
<proteinExistence type="predicted"/>
<feature type="short sequence motif" description="DGA/G" evidence="2">
    <location>
        <begin position="320"/>
        <end position="322"/>
    </location>
</feature>
<feature type="domain" description="PNPLA" evidence="4">
    <location>
        <begin position="100"/>
        <end position="333"/>
    </location>
</feature>
<dbReference type="InParanoid" id="A0A2P6NMB4"/>
<keyword evidence="2" id="KW-0378">Hydrolase</keyword>
<dbReference type="AlphaFoldDB" id="A0A2P6NMB4"/>
<organism evidence="5 6">
    <name type="scientific">Planoprotostelium fungivorum</name>
    <dbReference type="NCBI Taxonomy" id="1890364"/>
    <lineage>
        <taxon>Eukaryota</taxon>
        <taxon>Amoebozoa</taxon>
        <taxon>Evosea</taxon>
        <taxon>Variosea</taxon>
        <taxon>Cavosteliida</taxon>
        <taxon>Cavosteliaceae</taxon>
        <taxon>Planoprotostelium</taxon>
    </lineage>
</organism>
<dbReference type="InterPro" id="IPR047156">
    <property type="entry name" value="Teg/CotR/CapV-like"/>
</dbReference>
<evidence type="ECO:0000256" key="2">
    <source>
        <dbReference type="PROSITE-ProRule" id="PRU01161"/>
    </source>
</evidence>
<feature type="active site" description="Nucleophile" evidence="2">
    <location>
        <position position="137"/>
    </location>
</feature>
<feature type="active site" description="Proton acceptor" evidence="2">
    <location>
        <position position="320"/>
    </location>
</feature>
<feature type="short sequence motif" description="GXGXXG" evidence="2">
    <location>
        <begin position="104"/>
        <end position="109"/>
    </location>
</feature>
<dbReference type="STRING" id="1890364.A0A2P6NMB4"/>
<keyword evidence="1 2" id="KW-0443">Lipid metabolism</keyword>
<dbReference type="GO" id="GO:0016042">
    <property type="term" value="P:lipid catabolic process"/>
    <property type="evidence" value="ECO:0007669"/>
    <property type="project" value="UniProtKB-UniRule"/>
</dbReference>
<comment type="caution">
    <text evidence="5">The sequence shown here is derived from an EMBL/GenBank/DDBJ whole genome shotgun (WGS) entry which is preliminary data.</text>
</comment>
<dbReference type="PANTHER" id="PTHR24138">
    <property type="entry name" value="INTRACELLLAR PHOSPHOLIPASE A FAMILY"/>
    <property type="match status" value="1"/>
</dbReference>
<feature type="region of interest" description="Disordered" evidence="3">
    <location>
        <begin position="31"/>
        <end position="70"/>
    </location>
</feature>
<evidence type="ECO:0000313" key="6">
    <source>
        <dbReference type="Proteomes" id="UP000241769"/>
    </source>
</evidence>
<keyword evidence="6" id="KW-1185">Reference proteome</keyword>
<keyword evidence="2" id="KW-0442">Lipid degradation</keyword>
<dbReference type="InterPro" id="IPR002641">
    <property type="entry name" value="PNPLA_dom"/>
</dbReference>
<name>A0A2P6NMB4_9EUKA</name>
<dbReference type="OrthoDB" id="1658288at2759"/>
<dbReference type="EMBL" id="MDYQ01000050">
    <property type="protein sequence ID" value="PRP85104.1"/>
    <property type="molecule type" value="Genomic_DNA"/>
</dbReference>
<reference evidence="5 6" key="1">
    <citation type="journal article" date="2018" name="Genome Biol. Evol.">
        <title>Multiple Roots of Fruiting Body Formation in Amoebozoa.</title>
        <authorList>
            <person name="Hillmann F."/>
            <person name="Forbes G."/>
            <person name="Novohradska S."/>
            <person name="Ferling I."/>
            <person name="Riege K."/>
            <person name="Groth M."/>
            <person name="Westermann M."/>
            <person name="Marz M."/>
            <person name="Spaller T."/>
            <person name="Winckler T."/>
            <person name="Schaap P."/>
            <person name="Glockner G."/>
        </authorList>
    </citation>
    <scope>NUCLEOTIDE SEQUENCE [LARGE SCALE GENOMIC DNA]</scope>
    <source>
        <strain evidence="5 6">Jena</strain>
    </source>
</reference>
<dbReference type="SUPFAM" id="SSF52151">
    <property type="entry name" value="FabD/lysophospholipase-like"/>
    <property type="match status" value="1"/>
</dbReference>
<accession>A0A2P6NMB4</accession>
<feature type="compositionally biased region" description="Polar residues" evidence="3">
    <location>
        <begin position="43"/>
        <end position="64"/>
    </location>
</feature>
<protein>
    <recommendedName>
        <fullName evidence="4">PNPLA domain-containing protein</fullName>
    </recommendedName>
</protein>
<sequence length="457" mass="50025">MEGFEQWKDGRSEYARTLLDDSWPPPFELRNFARVPEHLGGQPSKSTKTQDTPQTRSYTSNTPLDNMGGDMINEDATTSKMMVDPPGEKGGKSKKPFRILALDGGGARGILQAALLKRISIEYPALFDNIDMFTGTSAGSLNAAALASGKTIDQLLNIWTSEAGRVFSKSCWRKIRSVNYIFEAAYDNKALKDMAEDVVGKTTIGDLNKKILIPSFNLDPNDDTSGGGNIPQPPTANGDVSFIVNDISGLTHHSMNPILTPFKSLGKDIKPNPFPKDRRWFPEYFHNFSNSSNKDTTLLDACLSSAAAPTYFPIYKGFVDGGVFANNPSLACITACICEGIDLRDICILSLSTGNNPQYIGKEKYGTGNWGIYSWGLQLIDMLTESTSSAATHQAACLLGKQFLRLDPLLPSEIELDDASPETLQSLMDLSNKIDIKPVVDWLKTYFTVGDTVDTVE</sequence>
<evidence type="ECO:0000313" key="5">
    <source>
        <dbReference type="EMBL" id="PRP85104.1"/>
    </source>
</evidence>
<gene>
    <name evidence="5" type="ORF">PROFUN_07175</name>
</gene>
<evidence type="ECO:0000256" key="1">
    <source>
        <dbReference type="ARBA" id="ARBA00023098"/>
    </source>
</evidence>
<dbReference type="PANTHER" id="PTHR24138:SF10">
    <property type="entry name" value="PHOSPHOLIPASE A2"/>
    <property type="match status" value="1"/>
</dbReference>
<dbReference type="GO" id="GO:0016787">
    <property type="term" value="F:hydrolase activity"/>
    <property type="evidence" value="ECO:0007669"/>
    <property type="project" value="UniProtKB-UniRule"/>
</dbReference>
<evidence type="ECO:0000256" key="3">
    <source>
        <dbReference type="SAM" id="MobiDB-lite"/>
    </source>
</evidence>
<dbReference type="PROSITE" id="PS51635">
    <property type="entry name" value="PNPLA"/>
    <property type="match status" value="1"/>
</dbReference>
<dbReference type="Pfam" id="PF01734">
    <property type="entry name" value="Patatin"/>
    <property type="match status" value="1"/>
</dbReference>
<evidence type="ECO:0000259" key="4">
    <source>
        <dbReference type="PROSITE" id="PS51635"/>
    </source>
</evidence>
<feature type="short sequence motif" description="GXSXG" evidence="2">
    <location>
        <begin position="135"/>
        <end position="139"/>
    </location>
</feature>
<dbReference type="Proteomes" id="UP000241769">
    <property type="component" value="Unassembled WGS sequence"/>
</dbReference>
<dbReference type="InterPro" id="IPR016035">
    <property type="entry name" value="Acyl_Trfase/lysoPLipase"/>
</dbReference>